<evidence type="ECO:0000313" key="2">
    <source>
        <dbReference type="Proteomes" id="UP000245207"/>
    </source>
</evidence>
<reference evidence="1 2" key="1">
    <citation type="journal article" date="2018" name="Mol. Plant">
        <title>The genome of Artemisia annua provides insight into the evolution of Asteraceae family and artemisinin biosynthesis.</title>
        <authorList>
            <person name="Shen Q."/>
            <person name="Zhang L."/>
            <person name="Liao Z."/>
            <person name="Wang S."/>
            <person name="Yan T."/>
            <person name="Shi P."/>
            <person name="Liu M."/>
            <person name="Fu X."/>
            <person name="Pan Q."/>
            <person name="Wang Y."/>
            <person name="Lv Z."/>
            <person name="Lu X."/>
            <person name="Zhang F."/>
            <person name="Jiang W."/>
            <person name="Ma Y."/>
            <person name="Chen M."/>
            <person name="Hao X."/>
            <person name="Li L."/>
            <person name="Tang Y."/>
            <person name="Lv G."/>
            <person name="Zhou Y."/>
            <person name="Sun X."/>
            <person name="Brodelius P.E."/>
            <person name="Rose J.K.C."/>
            <person name="Tang K."/>
        </authorList>
    </citation>
    <scope>NUCLEOTIDE SEQUENCE [LARGE SCALE GENOMIC DNA]</scope>
    <source>
        <strain evidence="2">cv. Huhao1</strain>
        <tissue evidence="1">Leaf</tissue>
    </source>
</reference>
<organism evidence="1 2">
    <name type="scientific">Artemisia annua</name>
    <name type="common">Sweet wormwood</name>
    <dbReference type="NCBI Taxonomy" id="35608"/>
    <lineage>
        <taxon>Eukaryota</taxon>
        <taxon>Viridiplantae</taxon>
        <taxon>Streptophyta</taxon>
        <taxon>Embryophyta</taxon>
        <taxon>Tracheophyta</taxon>
        <taxon>Spermatophyta</taxon>
        <taxon>Magnoliopsida</taxon>
        <taxon>eudicotyledons</taxon>
        <taxon>Gunneridae</taxon>
        <taxon>Pentapetalae</taxon>
        <taxon>asterids</taxon>
        <taxon>campanulids</taxon>
        <taxon>Asterales</taxon>
        <taxon>Asteraceae</taxon>
        <taxon>Asteroideae</taxon>
        <taxon>Anthemideae</taxon>
        <taxon>Artemisiinae</taxon>
        <taxon>Artemisia</taxon>
    </lineage>
</organism>
<gene>
    <name evidence="1" type="ORF">CTI12_AA115620</name>
</gene>
<dbReference type="EMBL" id="PKPP01000763">
    <property type="protein sequence ID" value="PWA88949.1"/>
    <property type="molecule type" value="Genomic_DNA"/>
</dbReference>
<evidence type="ECO:0000313" key="1">
    <source>
        <dbReference type="EMBL" id="PWA88949.1"/>
    </source>
</evidence>
<comment type="caution">
    <text evidence="1">The sequence shown here is derived from an EMBL/GenBank/DDBJ whole genome shotgun (WGS) entry which is preliminary data.</text>
</comment>
<name>A0A2U1PT59_ARTAN</name>
<keyword evidence="2" id="KW-1185">Reference proteome</keyword>
<protein>
    <submittedName>
        <fullName evidence="1">Uncharacterized protein</fullName>
    </submittedName>
</protein>
<proteinExistence type="predicted"/>
<dbReference type="AlphaFoldDB" id="A0A2U1PT59"/>
<dbReference type="Proteomes" id="UP000245207">
    <property type="component" value="Unassembled WGS sequence"/>
</dbReference>
<accession>A0A2U1PT59</accession>
<sequence length="80" mass="8431">MDNIGEIVHVKSVESSAGSVADVEQIESFELGSVGMIVDCVEQNENVEGGGSEFMSVDDAERVQIVEEGIFAVNVVGDAK</sequence>